<comment type="pathway">
    <text evidence="3">Amino-acid degradation; L-phenylalanine degradation; acetoacetate and fumarate from L-phenylalanine: step 1/6.</text>
</comment>
<proteinExistence type="inferred from homology"/>
<evidence type="ECO:0000256" key="4">
    <source>
        <dbReference type="ARBA" id="ARBA00009712"/>
    </source>
</evidence>
<keyword evidence="10" id="KW-0503">Monooxygenase</keyword>
<dbReference type="InterPro" id="IPR005960">
    <property type="entry name" value="Phe-4-hydroxylase_mono"/>
</dbReference>
<dbReference type="PRINTS" id="PR00372">
    <property type="entry name" value="FYWHYDRXLASE"/>
</dbReference>
<evidence type="ECO:0000256" key="5">
    <source>
        <dbReference type="ARBA" id="ARBA00011995"/>
    </source>
</evidence>
<keyword evidence="7 13" id="KW-0479">Metal-binding</keyword>
<name>A0AAU7KEE4_9GAMM</name>
<dbReference type="GO" id="GO:0004505">
    <property type="term" value="F:phenylalanine 4-monooxygenase activity"/>
    <property type="evidence" value="ECO:0007669"/>
    <property type="project" value="UniProtKB-EC"/>
</dbReference>
<dbReference type="PANTHER" id="PTHR11473">
    <property type="entry name" value="AROMATIC AMINO ACID HYDROXYLASE"/>
    <property type="match status" value="1"/>
</dbReference>
<dbReference type="PROSITE" id="PS00367">
    <property type="entry name" value="BH4_AAA_HYDROXYL_1"/>
    <property type="match status" value="1"/>
</dbReference>
<dbReference type="InterPro" id="IPR018301">
    <property type="entry name" value="ArAA_hydroxylase_Fe/CU_BS"/>
</dbReference>
<dbReference type="GO" id="GO:0006559">
    <property type="term" value="P:L-phenylalanine catabolic process"/>
    <property type="evidence" value="ECO:0007669"/>
    <property type="project" value="UniProtKB-KW"/>
</dbReference>
<feature type="binding site" evidence="13">
    <location>
        <position position="131"/>
    </location>
    <ligand>
        <name>Fe cation</name>
        <dbReference type="ChEBI" id="CHEBI:24875"/>
    </ligand>
</feature>
<dbReference type="RefSeq" id="WP_348826560.1">
    <property type="nucleotide sequence ID" value="NZ_CP098827.1"/>
</dbReference>
<feature type="binding site" evidence="13">
    <location>
        <position position="136"/>
    </location>
    <ligand>
        <name>Fe cation</name>
        <dbReference type="ChEBI" id="CHEBI:24875"/>
    </ligand>
</feature>
<dbReference type="CDD" id="cd03348">
    <property type="entry name" value="pro_PheOH"/>
    <property type="match status" value="1"/>
</dbReference>
<comment type="cofactor">
    <cofactor evidence="2 13">
        <name>Fe(2+)</name>
        <dbReference type="ChEBI" id="CHEBI:29033"/>
    </cofactor>
</comment>
<protein>
    <recommendedName>
        <fullName evidence="6">Phenylalanine-4-hydroxylase</fullName>
        <ecNumber evidence="5">1.14.16.1</ecNumber>
    </recommendedName>
    <alternativeName>
        <fullName evidence="12">Phe-4-monooxygenase</fullName>
    </alternativeName>
</protein>
<dbReference type="GO" id="GO:0005506">
    <property type="term" value="F:iron ion binding"/>
    <property type="evidence" value="ECO:0007669"/>
    <property type="project" value="InterPro"/>
</dbReference>
<dbReference type="Pfam" id="PF00351">
    <property type="entry name" value="Biopterin_H"/>
    <property type="match status" value="1"/>
</dbReference>
<dbReference type="InterPro" id="IPR036951">
    <property type="entry name" value="ArAA_hydroxylase_sf"/>
</dbReference>
<evidence type="ECO:0000256" key="11">
    <source>
        <dbReference type="ARBA" id="ARBA00023232"/>
    </source>
</evidence>
<dbReference type="EMBL" id="CP098827">
    <property type="protein sequence ID" value="XBO69328.1"/>
    <property type="molecule type" value="Genomic_DNA"/>
</dbReference>
<dbReference type="SUPFAM" id="SSF56534">
    <property type="entry name" value="Aromatic aminoacid monoxygenases, catalytic and oligomerization domains"/>
    <property type="match status" value="1"/>
</dbReference>
<evidence type="ECO:0000256" key="6">
    <source>
        <dbReference type="ARBA" id="ARBA00020276"/>
    </source>
</evidence>
<accession>A0AAU7KEE4</accession>
<evidence type="ECO:0000256" key="7">
    <source>
        <dbReference type="ARBA" id="ARBA00022723"/>
    </source>
</evidence>
<evidence type="ECO:0000256" key="3">
    <source>
        <dbReference type="ARBA" id="ARBA00005088"/>
    </source>
</evidence>
<evidence type="ECO:0000256" key="14">
    <source>
        <dbReference type="SAM" id="MobiDB-lite"/>
    </source>
</evidence>
<comment type="similarity">
    <text evidence="4">Belongs to the biopterin-dependent aromatic amino acid hydroxylase family.</text>
</comment>
<sequence>MHAPSSSTPSTKGTAYQAREPDADGIIHWSEVENRTWQTLMERQLTLIEGRVCQQYLDGLERLGLPSDRIPQLGDVDRVLQQATGWQTAQVPALIPFDTFFQLLANRRFPVATFIRTPEELDYLKEPDIFHEIFGHCPMLTNEAFAEFTATYGRIGLAAEPKDRVYLARLYWMTVEFGLVDTPQGRRIYGGGIISSPKETLHALSDTPAHAPFDALDALRTPYRIDILQPLYYVLDSLDRLEELSQRDLMALVEEAKALGLFEPRFPPKPNSTAKPKPTPGETGENGPIAHDGADNDRRSEHA</sequence>
<evidence type="ECO:0000256" key="1">
    <source>
        <dbReference type="ARBA" id="ARBA00001060"/>
    </source>
</evidence>
<evidence type="ECO:0000259" key="15">
    <source>
        <dbReference type="PROSITE" id="PS51410"/>
    </source>
</evidence>
<evidence type="ECO:0000256" key="10">
    <source>
        <dbReference type="ARBA" id="ARBA00023033"/>
    </source>
</evidence>
<keyword evidence="11" id="KW-0585">Phenylalanine catabolism</keyword>
<evidence type="ECO:0000256" key="13">
    <source>
        <dbReference type="PIRSR" id="PIRSR601273-2"/>
    </source>
</evidence>
<dbReference type="NCBIfam" id="NF008877">
    <property type="entry name" value="PRK11913.1-2"/>
    <property type="match status" value="1"/>
</dbReference>
<dbReference type="PANTHER" id="PTHR11473:SF24">
    <property type="entry name" value="PHENYLALANINE-4-HYDROXYLASE"/>
    <property type="match status" value="1"/>
</dbReference>
<dbReference type="EC" id="1.14.16.1" evidence="5"/>
<dbReference type="PROSITE" id="PS51410">
    <property type="entry name" value="BH4_AAA_HYDROXYL_2"/>
    <property type="match status" value="1"/>
</dbReference>
<evidence type="ECO:0000256" key="9">
    <source>
        <dbReference type="ARBA" id="ARBA00023004"/>
    </source>
</evidence>
<feature type="binding site" evidence="13">
    <location>
        <position position="176"/>
    </location>
    <ligand>
        <name>Fe cation</name>
        <dbReference type="ChEBI" id="CHEBI:24875"/>
    </ligand>
</feature>
<dbReference type="InterPro" id="IPR019774">
    <property type="entry name" value="Aromatic-AA_hydroxylase_C"/>
</dbReference>
<feature type="domain" description="Biopterin-dependent aromatic amino acid hydroxylase family profile" evidence="15">
    <location>
        <begin position="1"/>
        <end position="298"/>
    </location>
</feature>
<evidence type="ECO:0000313" key="16">
    <source>
        <dbReference type="EMBL" id="XBO69328.1"/>
    </source>
</evidence>
<gene>
    <name evidence="16" type="primary">phhA</name>
    <name evidence="16" type="ORF">NFG58_11865</name>
</gene>
<evidence type="ECO:0000256" key="2">
    <source>
        <dbReference type="ARBA" id="ARBA00001954"/>
    </source>
</evidence>
<dbReference type="InterPro" id="IPR001273">
    <property type="entry name" value="ArAA_hydroxylase"/>
</dbReference>
<dbReference type="AlphaFoldDB" id="A0AAU7KEE4"/>
<dbReference type="InterPro" id="IPR036329">
    <property type="entry name" value="Aro-AA_hydroxylase_C_sf"/>
</dbReference>
<evidence type="ECO:0000256" key="8">
    <source>
        <dbReference type="ARBA" id="ARBA00023002"/>
    </source>
</evidence>
<feature type="region of interest" description="Disordered" evidence="14">
    <location>
        <begin position="263"/>
        <end position="303"/>
    </location>
</feature>
<reference evidence="16" key="1">
    <citation type="submission" date="2022-06" db="EMBL/GenBank/DDBJ databases">
        <title>A novel DMS-producing enzyme.</title>
        <authorList>
            <person name="Zhang Y."/>
        </authorList>
    </citation>
    <scope>NUCLEOTIDE SEQUENCE</scope>
    <source>
        <strain evidence="16">RT37</strain>
    </source>
</reference>
<dbReference type="Gene3D" id="1.10.800.10">
    <property type="entry name" value="Aromatic amino acid hydroxylase"/>
    <property type="match status" value="1"/>
</dbReference>
<evidence type="ECO:0000256" key="12">
    <source>
        <dbReference type="ARBA" id="ARBA00029922"/>
    </source>
</evidence>
<keyword evidence="8 16" id="KW-0560">Oxidoreductase</keyword>
<organism evidence="16">
    <name type="scientific">Halomonas sp. RT37</name>
    <dbReference type="NCBI Taxonomy" id="2950872"/>
    <lineage>
        <taxon>Bacteria</taxon>
        <taxon>Pseudomonadati</taxon>
        <taxon>Pseudomonadota</taxon>
        <taxon>Gammaproteobacteria</taxon>
        <taxon>Oceanospirillales</taxon>
        <taxon>Halomonadaceae</taxon>
        <taxon>Halomonas</taxon>
    </lineage>
</organism>
<keyword evidence="9 13" id="KW-0408">Iron</keyword>
<comment type="catalytic activity">
    <reaction evidence="1">
        <text>(6R)-L-erythro-5,6,7,8-tetrahydrobiopterin + L-phenylalanine + O2 = (4aS,6R)-4a-hydroxy-L-erythro-5,6,7,8-tetrahydrobiopterin + L-tyrosine</text>
        <dbReference type="Rhea" id="RHEA:20273"/>
        <dbReference type="ChEBI" id="CHEBI:15379"/>
        <dbReference type="ChEBI" id="CHEBI:15642"/>
        <dbReference type="ChEBI" id="CHEBI:58095"/>
        <dbReference type="ChEBI" id="CHEBI:58315"/>
        <dbReference type="ChEBI" id="CHEBI:59560"/>
        <dbReference type="EC" id="1.14.16.1"/>
    </reaction>
</comment>
<dbReference type="NCBIfam" id="TIGR01267">
    <property type="entry name" value="Phe4hydrox_mono"/>
    <property type="match status" value="1"/>
</dbReference>
<feature type="compositionally biased region" description="Basic and acidic residues" evidence="14">
    <location>
        <begin position="292"/>
        <end position="303"/>
    </location>
</feature>